<dbReference type="EMBL" id="VEPZ02001406">
    <property type="protein sequence ID" value="KAE8675065.1"/>
    <property type="molecule type" value="Genomic_DNA"/>
</dbReference>
<dbReference type="SUPFAM" id="SSF52113">
    <property type="entry name" value="BRCT domain"/>
    <property type="match status" value="1"/>
</dbReference>
<evidence type="ECO:0000313" key="2">
    <source>
        <dbReference type="EMBL" id="KAE8675065.1"/>
    </source>
</evidence>
<dbReference type="Gene3D" id="3.40.50.10190">
    <property type="entry name" value="BRCT domain"/>
    <property type="match status" value="1"/>
</dbReference>
<protein>
    <submittedName>
        <fullName evidence="2">3beta-hydroxysteroid-dehydrogenase/decarboxylase isoform 2-like</fullName>
    </submittedName>
</protein>
<dbReference type="PANTHER" id="PTHR47576:SF2">
    <property type="entry name" value="BRCT DOMAIN DNA REPAIR PROTEIN-RELATED"/>
    <property type="match status" value="1"/>
</dbReference>
<comment type="caution">
    <text evidence="2">The sequence shown here is derived from an EMBL/GenBank/DDBJ whole genome shotgun (WGS) entry which is preliminary data.</text>
</comment>
<sequence length="194" mass="21096">MGGLNRVEVVNSRGCSNLFVGFSSSAPSSYTSFQALEPMSLSPAAASLSSEPVPVRSTGPFSGLVICVTGLSKEARKQVMEATERLGGQYSPSLHPQFDGAVYMTSMPFSHYFFIESVSEIRFGMPDKARMDSVDCEEQGYGGGIRFIFLNLDGELQSMVFWRVTGCRWHLAPKKSLEGIKPKSLESQGLMSGL</sequence>
<dbReference type="AlphaFoldDB" id="A0A6A2Y376"/>
<name>A0A6A2Y376_HIBSY</name>
<dbReference type="Proteomes" id="UP000436088">
    <property type="component" value="Unassembled WGS sequence"/>
</dbReference>
<reference evidence="2" key="1">
    <citation type="submission" date="2019-09" db="EMBL/GenBank/DDBJ databases">
        <title>Draft genome information of white flower Hibiscus syriacus.</title>
        <authorList>
            <person name="Kim Y.-M."/>
        </authorList>
    </citation>
    <scope>NUCLEOTIDE SEQUENCE [LARGE SCALE GENOMIC DNA]</scope>
    <source>
        <strain evidence="2">YM2019G1</strain>
    </source>
</reference>
<gene>
    <name evidence="2" type="ORF">F3Y22_tig00111701pilonHSYRG00066</name>
</gene>
<evidence type="ECO:0000259" key="1">
    <source>
        <dbReference type="Pfam" id="PF00533"/>
    </source>
</evidence>
<evidence type="ECO:0000313" key="3">
    <source>
        <dbReference type="Proteomes" id="UP000436088"/>
    </source>
</evidence>
<dbReference type="Pfam" id="PF00533">
    <property type="entry name" value="BRCT"/>
    <property type="match status" value="1"/>
</dbReference>
<proteinExistence type="predicted"/>
<organism evidence="2 3">
    <name type="scientific">Hibiscus syriacus</name>
    <name type="common">Rose of Sharon</name>
    <dbReference type="NCBI Taxonomy" id="106335"/>
    <lineage>
        <taxon>Eukaryota</taxon>
        <taxon>Viridiplantae</taxon>
        <taxon>Streptophyta</taxon>
        <taxon>Embryophyta</taxon>
        <taxon>Tracheophyta</taxon>
        <taxon>Spermatophyta</taxon>
        <taxon>Magnoliopsida</taxon>
        <taxon>eudicotyledons</taxon>
        <taxon>Gunneridae</taxon>
        <taxon>Pentapetalae</taxon>
        <taxon>rosids</taxon>
        <taxon>malvids</taxon>
        <taxon>Malvales</taxon>
        <taxon>Malvaceae</taxon>
        <taxon>Malvoideae</taxon>
        <taxon>Hibiscus</taxon>
    </lineage>
</organism>
<dbReference type="InterPro" id="IPR001357">
    <property type="entry name" value="BRCT_dom"/>
</dbReference>
<dbReference type="InterPro" id="IPR036420">
    <property type="entry name" value="BRCT_dom_sf"/>
</dbReference>
<dbReference type="PANTHER" id="PTHR47576">
    <property type="entry name" value="BRCT DOMAIN DNA REPAIR PROTEIN-RELATED"/>
    <property type="match status" value="1"/>
</dbReference>
<accession>A0A6A2Y376</accession>
<keyword evidence="3" id="KW-1185">Reference proteome</keyword>
<feature type="domain" description="BRCT" evidence="1">
    <location>
        <begin position="59"/>
        <end position="95"/>
    </location>
</feature>